<comment type="caution">
    <text evidence="1">The sequence shown here is derived from an EMBL/GenBank/DDBJ whole genome shotgun (WGS) entry which is preliminary data.</text>
</comment>
<dbReference type="Proteomes" id="UP000789572">
    <property type="component" value="Unassembled WGS sequence"/>
</dbReference>
<gene>
    <name evidence="1" type="ORF">POCULU_LOCUS5712</name>
</gene>
<organism evidence="1 2">
    <name type="scientific">Paraglomus occultum</name>
    <dbReference type="NCBI Taxonomy" id="144539"/>
    <lineage>
        <taxon>Eukaryota</taxon>
        <taxon>Fungi</taxon>
        <taxon>Fungi incertae sedis</taxon>
        <taxon>Mucoromycota</taxon>
        <taxon>Glomeromycotina</taxon>
        <taxon>Glomeromycetes</taxon>
        <taxon>Paraglomerales</taxon>
        <taxon>Paraglomeraceae</taxon>
        <taxon>Paraglomus</taxon>
    </lineage>
</organism>
<keyword evidence="2" id="KW-1185">Reference proteome</keyword>
<dbReference type="EMBL" id="CAJVPJ010000917">
    <property type="protein sequence ID" value="CAG8565224.1"/>
    <property type="molecule type" value="Genomic_DNA"/>
</dbReference>
<evidence type="ECO:0000313" key="2">
    <source>
        <dbReference type="Proteomes" id="UP000789572"/>
    </source>
</evidence>
<protein>
    <submittedName>
        <fullName evidence="1">5198_t:CDS:1</fullName>
    </submittedName>
</protein>
<reference evidence="1" key="1">
    <citation type="submission" date="2021-06" db="EMBL/GenBank/DDBJ databases">
        <authorList>
            <person name="Kallberg Y."/>
            <person name="Tangrot J."/>
            <person name="Rosling A."/>
        </authorList>
    </citation>
    <scope>NUCLEOTIDE SEQUENCE</scope>
    <source>
        <strain evidence="1">IA702</strain>
    </source>
</reference>
<proteinExistence type="predicted"/>
<name>A0A9N9BGQ5_9GLOM</name>
<accession>A0A9N9BGQ5</accession>
<dbReference type="AlphaFoldDB" id="A0A9N9BGQ5"/>
<feature type="non-terminal residue" evidence="1">
    <location>
        <position position="1"/>
    </location>
</feature>
<evidence type="ECO:0000313" key="1">
    <source>
        <dbReference type="EMBL" id="CAG8565224.1"/>
    </source>
</evidence>
<sequence>AKTDSKQVSGNAFGYDARYFNTNFVLVQNWLYYVTFSAPDQNSGYLCRPLYAEFVLYS</sequence>